<name>A0ABX2MSI8_9BACL</name>
<evidence type="ECO:0000313" key="12">
    <source>
        <dbReference type="Proteomes" id="UP000577724"/>
    </source>
</evidence>
<evidence type="ECO:0000313" key="11">
    <source>
        <dbReference type="EMBL" id="NUU57060.1"/>
    </source>
</evidence>
<dbReference type="PROSITE" id="PS00041">
    <property type="entry name" value="HTH_ARAC_FAMILY_1"/>
    <property type="match status" value="1"/>
</dbReference>
<evidence type="ECO:0000256" key="5">
    <source>
        <dbReference type="ARBA" id="ARBA00023015"/>
    </source>
</evidence>
<feature type="domain" description="HTH araC/xylS-type" evidence="9">
    <location>
        <begin position="180"/>
        <end position="278"/>
    </location>
</feature>
<evidence type="ECO:0000256" key="6">
    <source>
        <dbReference type="ARBA" id="ARBA00023125"/>
    </source>
</evidence>
<dbReference type="PROSITE" id="PS50983">
    <property type="entry name" value="FE_B12_PBP"/>
    <property type="match status" value="1"/>
</dbReference>
<evidence type="ECO:0000256" key="2">
    <source>
        <dbReference type="ARBA" id="ARBA00008814"/>
    </source>
</evidence>
<dbReference type="PROSITE" id="PS01124">
    <property type="entry name" value="HTH_ARAC_FAMILY_2"/>
    <property type="match status" value="1"/>
</dbReference>
<keyword evidence="7" id="KW-0804">Transcription</keyword>
<accession>A0ABX2MSI8</accession>
<dbReference type="PRINTS" id="PR00032">
    <property type="entry name" value="HTHARAC"/>
</dbReference>
<evidence type="ECO:0000259" key="9">
    <source>
        <dbReference type="PROSITE" id="PS01124"/>
    </source>
</evidence>
<dbReference type="RefSeq" id="WP_175383057.1">
    <property type="nucleotide sequence ID" value="NZ_CBCRYD010000002.1"/>
</dbReference>
<keyword evidence="4" id="KW-0732">Signal</keyword>
<evidence type="ECO:0000256" key="1">
    <source>
        <dbReference type="ARBA" id="ARBA00004196"/>
    </source>
</evidence>
<gene>
    <name evidence="11" type="ORF">HP548_23545</name>
</gene>
<organism evidence="11 12">
    <name type="scientific">Paenibacillus taichungensis</name>
    <dbReference type="NCBI Taxonomy" id="484184"/>
    <lineage>
        <taxon>Bacteria</taxon>
        <taxon>Bacillati</taxon>
        <taxon>Bacillota</taxon>
        <taxon>Bacilli</taxon>
        <taxon>Bacillales</taxon>
        <taxon>Paenibacillaceae</taxon>
        <taxon>Paenibacillus</taxon>
    </lineage>
</organism>
<dbReference type="GeneID" id="97133727"/>
<dbReference type="Gene3D" id="3.40.50.1980">
    <property type="entry name" value="Nitrogenase molybdenum iron protein domain"/>
    <property type="match status" value="2"/>
</dbReference>
<dbReference type="InterPro" id="IPR020449">
    <property type="entry name" value="Tscrpt_reg_AraC-type_HTH"/>
</dbReference>
<dbReference type="InterPro" id="IPR051313">
    <property type="entry name" value="Bact_iron-sidero_bind"/>
</dbReference>
<dbReference type="PANTHER" id="PTHR30532">
    <property type="entry name" value="IRON III DICITRATE-BINDING PERIPLASMIC PROTEIN"/>
    <property type="match status" value="1"/>
</dbReference>
<keyword evidence="6" id="KW-0238">DNA-binding</keyword>
<dbReference type="Proteomes" id="UP000577724">
    <property type="component" value="Unassembled WGS sequence"/>
</dbReference>
<evidence type="ECO:0000256" key="8">
    <source>
        <dbReference type="SAM" id="MobiDB-lite"/>
    </source>
</evidence>
<comment type="caution">
    <text evidence="11">The sequence shown here is derived from an EMBL/GenBank/DDBJ whole genome shotgun (WGS) entry which is preliminary data.</text>
</comment>
<dbReference type="SMART" id="SM00342">
    <property type="entry name" value="HTH_ARAC"/>
    <property type="match status" value="1"/>
</dbReference>
<dbReference type="Pfam" id="PF12833">
    <property type="entry name" value="HTH_18"/>
    <property type="match status" value="1"/>
</dbReference>
<protein>
    <submittedName>
        <fullName evidence="11">AraC family transcriptional regulator</fullName>
    </submittedName>
</protein>
<reference evidence="11 12" key="1">
    <citation type="submission" date="2020-05" db="EMBL/GenBank/DDBJ databases">
        <title>Genome Sequencing of Type Strains.</title>
        <authorList>
            <person name="Lemaire J.F."/>
            <person name="Inderbitzin P."/>
            <person name="Gregorio O.A."/>
            <person name="Collins S.B."/>
            <person name="Wespe N."/>
            <person name="Knight-Connoni V."/>
        </authorList>
    </citation>
    <scope>NUCLEOTIDE SEQUENCE [LARGE SCALE GENOMIC DNA]</scope>
    <source>
        <strain evidence="11 12">DSM 19942</strain>
    </source>
</reference>
<keyword evidence="5" id="KW-0805">Transcription regulation</keyword>
<evidence type="ECO:0000256" key="7">
    <source>
        <dbReference type="ARBA" id="ARBA00023163"/>
    </source>
</evidence>
<feature type="domain" description="Fe/B12 periplasmic-binding" evidence="10">
    <location>
        <begin position="404"/>
        <end position="658"/>
    </location>
</feature>
<dbReference type="Gene3D" id="1.10.10.60">
    <property type="entry name" value="Homeodomain-like"/>
    <property type="match status" value="2"/>
</dbReference>
<dbReference type="SUPFAM" id="SSF53807">
    <property type="entry name" value="Helical backbone' metal receptor"/>
    <property type="match status" value="1"/>
</dbReference>
<feature type="compositionally biased region" description="Low complexity" evidence="8">
    <location>
        <begin position="352"/>
        <end position="386"/>
    </location>
</feature>
<comment type="subcellular location">
    <subcellularLocation>
        <location evidence="1">Cell envelope</location>
    </subcellularLocation>
</comment>
<dbReference type="EMBL" id="JABMCC010000118">
    <property type="protein sequence ID" value="NUU57060.1"/>
    <property type="molecule type" value="Genomic_DNA"/>
</dbReference>
<dbReference type="Pfam" id="PF01497">
    <property type="entry name" value="Peripla_BP_2"/>
    <property type="match status" value="1"/>
</dbReference>
<keyword evidence="3" id="KW-0813">Transport</keyword>
<proteinExistence type="inferred from homology"/>
<dbReference type="InterPro" id="IPR002491">
    <property type="entry name" value="ABC_transptr_periplasmic_BD"/>
</dbReference>
<sequence>MQLNEQMHSWNQAAVKILDIRRIVMEAGEIQESYLLPANAFIYSIRGAAQLILDGKTHEAQRFCILHSGKGSSLDIRVSEKFEYYLLFYRAFLAFPTHRKTWRLSQPPQVQVAPFSLQYGFTPSNPLAILRYFGELEKAWDQASRLDLLQVKSLFYQFIHELLFQLAEQEVRTVLPDPIEQTLRYIQQHYREQVTLDFLAEQFNYSSRHLSMQFKRKTGHSPIDYLIQTRLTKAKNLLVRSDATLREIAAEVGYTDVYYFSRIFKKHVGLSPTLYQRKIRDQTLAEDHPLQFSESSIGWRWKRGYIDYENHYQYIDGGSTSMKRRKASSSMILVALLSITMLLSACSAGTATTTATGEGTNTNSSTSTATSSSSESGNQTNNENGTRTISTVKGDVVVPANPKRVVVLYLQGDVVALGIKPIATSDVFDGAAYKNELEGVNSLGTWFEPNPEAVIDLDPDLIIVPSEETYTLLKDIAPTVYVPYEKMTTEERLHSIASIFGKEQEADVLIDNLNSKVEESKKTLADAGILDKTASIVEGGLKEMVIVESKQYGRGSQAIYEYLEMKAPEAVQKKIDVVSDAAGSTLSMEVLPEYMGDYVFRSVYEGADNLNDNPIWNSIPAIKEGRLIEIDFDFFYYSDIYSINKQIDFVVEHLLAASKVK</sequence>
<evidence type="ECO:0000256" key="3">
    <source>
        <dbReference type="ARBA" id="ARBA00022448"/>
    </source>
</evidence>
<comment type="similarity">
    <text evidence="2">Belongs to the bacterial solute-binding protein 8 family.</text>
</comment>
<feature type="region of interest" description="Disordered" evidence="8">
    <location>
        <begin position="352"/>
        <end position="388"/>
    </location>
</feature>
<dbReference type="InterPro" id="IPR018060">
    <property type="entry name" value="HTH_AraC"/>
</dbReference>
<dbReference type="PANTHER" id="PTHR30532:SF29">
    <property type="entry name" value="FE(3+) DICITRATE-BINDING PERIPLASMIC PROTEIN"/>
    <property type="match status" value="1"/>
</dbReference>
<evidence type="ECO:0000259" key="10">
    <source>
        <dbReference type="PROSITE" id="PS50983"/>
    </source>
</evidence>
<keyword evidence="12" id="KW-1185">Reference proteome</keyword>
<dbReference type="SUPFAM" id="SSF46689">
    <property type="entry name" value="Homeodomain-like"/>
    <property type="match status" value="2"/>
</dbReference>
<dbReference type="InterPro" id="IPR009057">
    <property type="entry name" value="Homeodomain-like_sf"/>
</dbReference>
<evidence type="ECO:0000256" key="4">
    <source>
        <dbReference type="ARBA" id="ARBA00022729"/>
    </source>
</evidence>
<dbReference type="InterPro" id="IPR018062">
    <property type="entry name" value="HTH_AraC-typ_CS"/>
</dbReference>